<accession>M3YR09</accession>
<sequence length="181" mass="18665">MGRWQPSQTAGCGQSEPAAHRARAGRSAPTSVAPASRPRAARSPGPKGEGKPGAPPAACAPLAAAPGPGQPQLVGPSPRTPARRGRGSREPWLGAALSPSPEIRRLVLLRMRTGTARGSRLEPRLASFGARRSGPMRGQTERMAGSAADPPGEGAGREWPTGDPICWSRDFGPSLVSLTGF</sequence>
<feature type="compositionally biased region" description="Low complexity" evidence="1">
    <location>
        <begin position="26"/>
        <end position="46"/>
    </location>
</feature>
<dbReference type="HOGENOM" id="CLU_1488577_0_0_1"/>
<dbReference type="EMBL" id="AEYP01042699">
    <property type="status" value="NOT_ANNOTATED_CDS"/>
    <property type="molecule type" value="Genomic_DNA"/>
</dbReference>
<dbReference type="AlphaFoldDB" id="M3YR09"/>
<evidence type="ECO:0000313" key="2">
    <source>
        <dbReference type="Ensembl" id="ENSMPUP00000013768.1"/>
    </source>
</evidence>
<protein>
    <submittedName>
        <fullName evidence="2">Uncharacterized protein</fullName>
    </submittedName>
</protein>
<feature type="compositionally biased region" description="Low complexity" evidence="1">
    <location>
        <begin position="56"/>
        <end position="77"/>
    </location>
</feature>
<feature type="region of interest" description="Disordered" evidence="1">
    <location>
        <begin position="117"/>
        <end position="166"/>
    </location>
</feature>
<organism evidence="2">
    <name type="scientific">Mustela putorius furo</name>
    <name type="common">European domestic ferret</name>
    <name type="synonym">Mustela furo</name>
    <dbReference type="NCBI Taxonomy" id="9669"/>
    <lineage>
        <taxon>Eukaryota</taxon>
        <taxon>Metazoa</taxon>
        <taxon>Chordata</taxon>
        <taxon>Craniata</taxon>
        <taxon>Vertebrata</taxon>
        <taxon>Euteleostomi</taxon>
        <taxon>Mammalia</taxon>
        <taxon>Eutheria</taxon>
        <taxon>Laurasiatheria</taxon>
        <taxon>Carnivora</taxon>
        <taxon>Caniformia</taxon>
        <taxon>Musteloidea</taxon>
        <taxon>Mustelidae</taxon>
        <taxon>Mustelinae</taxon>
        <taxon>Mustela</taxon>
    </lineage>
</organism>
<dbReference type="Ensembl" id="ENSMPUT00000013985.1">
    <property type="protein sequence ID" value="ENSMPUP00000013768.1"/>
    <property type="gene ID" value="ENSMPUG00000013871.1"/>
</dbReference>
<dbReference type="EMBL" id="AEYP01042697">
    <property type="status" value="NOT_ANNOTATED_CDS"/>
    <property type="molecule type" value="Genomic_DNA"/>
</dbReference>
<feature type="compositionally biased region" description="Polar residues" evidence="1">
    <location>
        <begin position="1"/>
        <end position="12"/>
    </location>
</feature>
<dbReference type="EMBL" id="AEYP01042700">
    <property type="status" value="NOT_ANNOTATED_CDS"/>
    <property type="molecule type" value="Genomic_DNA"/>
</dbReference>
<feature type="region of interest" description="Disordered" evidence="1">
    <location>
        <begin position="1"/>
        <end position="99"/>
    </location>
</feature>
<evidence type="ECO:0000256" key="1">
    <source>
        <dbReference type="SAM" id="MobiDB-lite"/>
    </source>
</evidence>
<reference evidence="2" key="1">
    <citation type="submission" date="2024-06" db="UniProtKB">
        <authorList>
            <consortium name="Ensembl"/>
        </authorList>
    </citation>
    <scope>IDENTIFICATION</scope>
</reference>
<name>M3YR09_MUSPF</name>
<proteinExistence type="predicted"/>
<dbReference type="EMBL" id="AEYP01042698">
    <property type="status" value="NOT_ANNOTATED_CDS"/>
    <property type="molecule type" value="Genomic_DNA"/>
</dbReference>
<dbReference type="InParanoid" id="M3YR09"/>